<protein>
    <recommendedName>
        <fullName evidence="1">DUF3973 domain-containing protein</fullName>
    </recommendedName>
</protein>
<dbReference type="OrthoDB" id="2636122at2"/>
<dbReference type="InterPro" id="IPR025003">
    <property type="entry name" value="DUF3973"/>
</dbReference>
<sequence>MYYCINCSEIHQKRDLKDKVFKNGFYIDPFLGERYHLGMCTDATVHGTSKAVLSTKKNKLPQSIMNTLPTHVIPT</sequence>
<gene>
    <name evidence="2" type="ORF">BAGA_25555</name>
</gene>
<reference evidence="2 3" key="1">
    <citation type="submission" date="2014-06" db="EMBL/GenBank/DDBJ databases">
        <title>Draft genome sequence of Bacillus gaemokensis JCM 15801 (MCCC 1A00707).</title>
        <authorList>
            <person name="Lai Q."/>
            <person name="Liu Y."/>
            <person name="Shao Z."/>
        </authorList>
    </citation>
    <scope>NUCLEOTIDE SEQUENCE [LARGE SCALE GENOMIC DNA]</scope>
    <source>
        <strain evidence="2 3">JCM 15801</strain>
    </source>
</reference>
<feature type="domain" description="DUF3973" evidence="1">
    <location>
        <begin position="1"/>
        <end position="40"/>
    </location>
</feature>
<dbReference type="Pfam" id="PF13119">
    <property type="entry name" value="DUF3973"/>
    <property type="match status" value="1"/>
</dbReference>
<evidence type="ECO:0000313" key="3">
    <source>
        <dbReference type="Proteomes" id="UP000027778"/>
    </source>
</evidence>
<evidence type="ECO:0000313" key="2">
    <source>
        <dbReference type="EMBL" id="KEK24518.1"/>
    </source>
</evidence>
<dbReference type="RefSeq" id="WP_033674384.1">
    <property type="nucleotide sequence ID" value="NZ_JOTM01000006.1"/>
</dbReference>
<name>A0A073KQ61_9BACI</name>
<evidence type="ECO:0000259" key="1">
    <source>
        <dbReference type="Pfam" id="PF13119"/>
    </source>
</evidence>
<accession>A0A073KQ61</accession>
<dbReference type="EMBL" id="JOTM01000006">
    <property type="protein sequence ID" value="KEK24518.1"/>
    <property type="molecule type" value="Genomic_DNA"/>
</dbReference>
<proteinExistence type="predicted"/>
<dbReference type="eggNOG" id="ENOG502ZVDR">
    <property type="taxonomic scope" value="Bacteria"/>
</dbReference>
<keyword evidence="3" id="KW-1185">Reference proteome</keyword>
<organism evidence="2 3">
    <name type="scientific">Bacillus gaemokensis</name>
    <dbReference type="NCBI Taxonomy" id="574375"/>
    <lineage>
        <taxon>Bacteria</taxon>
        <taxon>Bacillati</taxon>
        <taxon>Bacillota</taxon>
        <taxon>Bacilli</taxon>
        <taxon>Bacillales</taxon>
        <taxon>Bacillaceae</taxon>
        <taxon>Bacillus</taxon>
        <taxon>Bacillus cereus group</taxon>
    </lineage>
</organism>
<dbReference type="AlphaFoldDB" id="A0A073KQ61"/>
<dbReference type="Proteomes" id="UP000027778">
    <property type="component" value="Unassembled WGS sequence"/>
</dbReference>
<comment type="caution">
    <text evidence="2">The sequence shown here is derived from an EMBL/GenBank/DDBJ whole genome shotgun (WGS) entry which is preliminary data.</text>
</comment>